<keyword evidence="2" id="KW-1185">Reference proteome</keyword>
<dbReference type="EMBL" id="OZ034825">
    <property type="protein sequence ID" value="CAL1680193.1"/>
    <property type="molecule type" value="Genomic_DNA"/>
</dbReference>
<evidence type="ECO:0000313" key="2">
    <source>
        <dbReference type="Proteomes" id="UP001497644"/>
    </source>
</evidence>
<sequence>MGDRENIHGAANNLQNSVLEEHEFYDRSPDTQVKIWTLIWASRCELSYYNENGDKEYSYTRTTTRILEPISLLLFDLKRVNGVKYDILML</sequence>
<reference evidence="1" key="1">
    <citation type="submission" date="2024-04" db="EMBL/GenBank/DDBJ databases">
        <authorList>
            <consortium name="Molecular Ecology Group"/>
        </authorList>
    </citation>
    <scope>NUCLEOTIDE SEQUENCE</scope>
</reference>
<name>A0AAV2NJH6_9HYME</name>
<dbReference type="Proteomes" id="UP001497644">
    <property type="component" value="Chromosome 2"/>
</dbReference>
<protein>
    <submittedName>
        <fullName evidence="1">Uncharacterized protein</fullName>
    </submittedName>
</protein>
<proteinExistence type="predicted"/>
<gene>
    <name evidence="1" type="ORF">LPLAT_LOCUS6259</name>
</gene>
<evidence type="ECO:0000313" key="1">
    <source>
        <dbReference type="EMBL" id="CAL1680193.1"/>
    </source>
</evidence>
<organism evidence="1 2">
    <name type="scientific">Lasius platythorax</name>
    <dbReference type="NCBI Taxonomy" id="488582"/>
    <lineage>
        <taxon>Eukaryota</taxon>
        <taxon>Metazoa</taxon>
        <taxon>Ecdysozoa</taxon>
        <taxon>Arthropoda</taxon>
        <taxon>Hexapoda</taxon>
        <taxon>Insecta</taxon>
        <taxon>Pterygota</taxon>
        <taxon>Neoptera</taxon>
        <taxon>Endopterygota</taxon>
        <taxon>Hymenoptera</taxon>
        <taxon>Apocrita</taxon>
        <taxon>Aculeata</taxon>
        <taxon>Formicoidea</taxon>
        <taxon>Formicidae</taxon>
        <taxon>Formicinae</taxon>
        <taxon>Lasius</taxon>
        <taxon>Lasius</taxon>
    </lineage>
</organism>
<dbReference type="AlphaFoldDB" id="A0AAV2NJH6"/>
<accession>A0AAV2NJH6</accession>